<feature type="signal peptide" evidence="2">
    <location>
        <begin position="1"/>
        <end position="23"/>
    </location>
</feature>
<comment type="caution">
    <text evidence="3">The sequence shown here is derived from an EMBL/GenBank/DDBJ whole genome shotgun (WGS) entry which is preliminary data.</text>
</comment>
<evidence type="ECO:0000256" key="1">
    <source>
        <dbReference type="SAM" id="MobiDB-lite"/>
    </source>
</evidence>
<reference evidence="3" key="2">
    <citation type="submission" date="2020-09" db="EMBL/GenBank/DDBJ databases">
        <authorList>
            <person name="Sun Q."/>
            <person name="Zhou Y."/>
        </authorList>
    </citation>
    <scope>NUCLEOTIDE SEQUENCE</scope>
    <source>
        <strain evidence="3">CGMCC 1.15533</strain>
    </source>
</reference>
<feature type="compositionally biased region" description="Low complexity" evidence="1">
    <location>
        <begin position="31"/>
        <end position="45"/>
    </location>
</feature>
<keyword evidence="2" id="KW-0732">Signal</keyword>
<gene>
    <name evidence="3" type="ORF">GCM10011510_09590</name>
</gene>
<keyword evidence="4" id="KW-1185">Reference proteome</keyword>
<dbReference type="EMBL" id="BMJN01000012">
    <property type="protein sequence ID" value="GGE30437.1"/>
    <property type="molecule type" value="Genomic_DNA"/>
</dbReference>
<dbReference type="RefSeq" id="WP_068993155.1">
    <property type="nucleotide sequence ID" value="NZ_BMJN01000012.1"/>
</dbReference>
<accession>A0A917A663</accession>
<feature type="chain" id="PRO_5038889015" description="DUF4352 domain-containing protein" evidence="2">
    <location>
        <begin position="24"/>
        <end position="125"/>
    </location>
</feature>
<dbReference type="OrthoDB" id="2136626at2"/>
<evidence type="ECO:0008006" key="5">
    <source>
        <dbReference type="Google" id="ProtNLM"/>
    </source>
</evidence>
<evidence type="ECO:0000313" key="3">
    <source>
        <dbReference type="EMBL" id="GGE30437.1"/>
    </source>
</evidence>
<evidence type="ECO:0000256" key="2">
    <source>
        <dbReference type="SAM" id="SignalP"/>
    </source>
</evidence>
<dbReference type="PROSITE" id="PS51257">
    <property type="entry name" value="PROKAR_LIPOPROTEIN"/>
    <property type="match status" value="1"/>
</dbReference>
<reference evidence="3" key="1">
    <citation type="journal article" date="2014" name="Int. J. Syst. Evol. Microbiol.">
        <title>Complete genome sequence of Corynebacterium casei LMG S-19264T (=DSM 44701T), isolated from a smear-ripened cheese.</title>
        <authorList>
            <consortium name="US DOE Joint Genome Institute (JGI-PGF)"/>
            <person name="Walter F."/>
            <person name="Albersmeier A."/>
            <person name="Kalinowski J."/>
            <person name="Ruckert C."/>
        </authorList>
    </citation>
    <scope>NUCLEOTIDE SEQUENCE</scope>
    <source>
        <strain evidence="3">CGMCC 1.15533</strain>
    </source>
</reference>
<organism evidence="3 4">
    <name type="scientific">Streptococcus himalayensis</name>
    <dbReference type="NCBI Taxonomy" id="1888195"/>
    <lineage>
        <taxon>Bacteria</taxon>
        <taxon>Bacillati</taxon>
        <taxon>Bacillota</taxon>
        <taxon>Bacilli</taxon>
        <taxon>Lactobacillales</taxon>
        <taxon>Streptococcaceae</taxon>
        <taxon>Streptococcus</taxon>
    </lineage>
</organism>
<dbReference type="Proteomes" id="UP000660801">
    <property type="component" value="Unassembled WGS sequence"/>
</dbReference>
<evidence type="ECO:0000313" key="4">
    <source>
        <dbReference type="Proteomes" id="UP000660801"/>
    </source>
</evidence>
<protein>
    <recommendedName>
        <fullName evidence="5">DUF4352 domain-containing protein</fullName>
    </recommendedName>
</protein>
<dbReference type="AlphaFoldDB" id="A0A917A663"/>
<name>A0A917A663_9STRE</name>
<proteinExistence type="predicted"/>
<feature type="region of interest" description="Disordered" evidence="1">
    <location>
        <begin position="28"/>
        <end position="47"/>
    </location>
</feature>
<sequence>MKKSTSLLVLWSAGILLSLTACGSKIESPKATSSEESTAQTSSQANAQGKYGIGDKITFDGQAEYTITGVEWSEERNQFDQSHPEKVLKVSYNVTNLSDKDLLIGSDIDLYVGGKKMGTYPNIVD</sequence>